<dbReference type="EMBL" id="AZFE01000031">
    <property type="protein sequence ID" value="KRL55374.1"/>
    <property type="molecule type" value="Genomic_DNA"/>
</dbReference>
<dbReference type="SUPFAM" id="SSF51905">
    <property type="entry name" value="FAD/NAD(P)-binding domain"/>
    <property type="match status" value="2"/>
</dbReference>
<gene>
    <name evidence="8" type="ORF">FC70_GL000970</name>
</gene>
<evidence type="ECO:0000313" key="8">
    <source>
        <dbReference type="EMBL" id="KRL55374.1"/>
    </source>
</evidence>
<dbReference type="GO" id="GO:0004324">
    <property type="term" value="F:ferredoxin-NADP+ reductase activity"/>
    <property type="evidence" value="ECO:0007669"/>
    <property type="project" value="UniProtKB-UniRule"/>
</dbReference>
<feature type="domain" description="FAD/NAD(P)-binding" evidence="7">
    <location>
        <begin position="10"/>
        <end position="307"/>
    </location>
</feature>
<keyword evidence="3 6" id="KW-0274">FAD</keyword>
<dbReference type="HAMAP" id="MF_01685">
    <property type="entry name" value="FENR2"/>
    <property type="match status" value="1"/>
</dbReference>
<dbReference type="InterPro" id="IPR036188">
    <property type="entry name" value="FAD/NAD-bd_sf"/>
</dbReference>
<organism evidence="8 9">
    <name type="scientific">Paucilactobacillus oligofermentans DSM 15707 = LMG 22743</name>
    <dbReference type="NCBI Taxonomy" id="1423778"/>
    <lineage>
        <taxon>Bacteria</taxon>
        <taxon>Bacillati</taxon>
        <taxon>Bacillota</taxon>
        <taxon>Bacilli</taxon>
        <taxon>Lactobacillales</taxon>
        <taxon>Lactobacillaceae</taxon>
        <taxon>Paucilactobacillus</taxon>
    </lineage>
</organism>
<dbReference type="InterPro" id="IPR023753">
    <property type="entry name" value="FAD/NAD-binding_dom"/>
</dbReference>
<dbReference type="STRING" id="1423778.FC70_GL000970"/>
<dbReference type="EC" id="1.18.1.2" evidence="6"/>
<accession>A0A0R1RG93</accession>
<evidence type="ECO:0000313" key="9">
    <source>
        <dbReference type="Proteomes" id="UP000051697"/>
    </source>
</evidence>
<dbReference type="Proteomes" id="UP000051697">
    <property type="component" value="Unassembled WGS sequence"/>
</dbReference>
<evidence type="ECO:0000256" key="3">
    <source>
        <dbReference type="ARBA" id="ARBA00022827"/>
    </source>
</evidence>
<dbReference type="PATRIC" id="fig|1423778.4.peg.1003"/>
<dbReference type="GO" id="GO:0050661">
    <property type="term" value="F:NADP binding"/>
    <property type="evidence" value="ECO:0007669"/>
    <property type="project" value="UniProtKB-UniRule"/>
</dbReference>
<comment type="catalytic activity">
    <reaction evidence="6">
        <text>2 reduced [2Fe-2S]-[ferredoxin] + NADP(+) + H(+) = 2 oxidized [2Fe-2S]-[ferredoxin] + NADPH</text>
        <dbReference type="Rhea" id="RHEA:20125"/>
        <dbReference type="Rhea" id="RHEA-COMP:10000"/>
        <dbReference type="Rhea" id="RHEA-COMP:10001"/>
        <dbReference type="ChEBI" id="CHEBI:15378"/>
        <dbReference type="ChEBI" id="CHEBI:33737"/>
        <dbReference type="ChEBI" id="CHEBI:33738"/>
        <dbReference type="ChEBI" id="CHEBI:57783"/>
        <dbReference type="ChEBI" id="CHEBI:58349"/>
        <dbReference type="EC" id="1.18.1.2"/>
    </reaction>
</comment>
<reference evidence="8 9" key="1">
    <citation type="journal article" date="2015" name="Genome Announc.">
        <title>Expanding the biotechnology potential of lactobacilli through comparative genomics of 213 strains and associated genera.</title>
        <authorList>
            <person name="Sun Z."/>
            <person name="Harris H.M."/>
            <person name="McCann A."/>
            <person name="Guo C."/>
            <person name="Argimon S."/>
            <person name="Zhang W."/>
            <person name="Yang X."/>
            <person name="Jeffery I.B."/>
            <person name="Cooney J.C."/>
            <person name="Kagawa T.F."/>
            <person name="Liu W."/>
            <person name="Song Y."/>
            <person name="Salvetti E."/>
            <person name="Wrobel A."/>
            <person name="Rasinkangas P."/>
            <person name="Parkhill J."/>
            <person name="Rea M.C."/>
            <person name="O'Sullivan O."/>
            <person name="Ritari J."/>
            <person name="Douillard F.P."/>
            <person name="Paul Ross R."/>
            <person name="Yang R."/>
            <person name="Briner A.E."/>
            <person name="Felis G.E."/>
            <person name="de Vos W.M."/>
            <person name="Barrangou R."/>
            <person name="Klaenhammer T.R."/>
            <person name="Caufield P.W."/>
            <person name="Cui Y."/>
            <person name="Zhang H."/>
            <person name="O'Toole P.W."/>
        </authorList>
    </citation>
    <scope>NUCLEOTIDE SEQUENCE [LARGE SCALE GENOMIC DNA]</scope>
    <source>
        <strain evidence="8 9">DSM 15707</strain>
    </source>
</reference>
<feature type="binding site" evidence="6">
    <location>
        <position position="329"/>
    </location>
    <ligand>
        <name>FAD</name>
        <dbReference type="ChEBI" id="CHEBI:57692"/>
    </ligand>
</feature>
<feature type="binding site" evidence="6">
    <location>
        <position position="52"/>
    </location>
    <ligand>
        <name>FAD</name>
        <dbReference type="ChEBI" id="CHEBI:57692"/>
    </ligand>
</feature>
<evidence type="ECO:0000256" key="1">
    <source>
        <dbReference type="ARBA" id="ARBA00011738"/>
    </source>
</evidence>
<dbReference type="GO" id="GO:0050660">
    <property type="term" value="F:flavin adenine dinucleotide binding"/>
    <property type="evidence" value="ECO:0007669"/>
    <property type="project" value="UniProtKB-UniRule"/>
</dbReference>
<dbReference type="AlphaFoldDB" id="A0A0R1RG93"/>
<evidence type="ECO:0000259" key="7">
    <source>
        <dbReference type="Pfam" id="PF07992"/>
    </source>
</evidence>
<comment type="caution">
    <text evidence="8">The sequence shown here is derived from an EMBL/GenBank/DDBJ whole genome shotgun (WGS) entry which is preliminary data.</text>
</comment>
<comment type="cofactor">
    <cofactor evidence="6">
        <name>FAD</name>
        <dbReference type="ChEBI" id="CHEBI:57692"/>
    </cofactor>
    <text evidence="6">Binds 1 FAD per subunit.</text>
</comment>
<dbReference type="PRINTS" id="PR00368">
    <property type="entry name" value="FADPNR"/>
</dbReference>
<protein>
    <recommendedName>
        <fullName evidence="6">Ferredoxin--NADP reductase</fullName>
        <shortName evidence="6">FNR</shortName>
        <shortName evidence="6">Fd-NADP(+) reductase</shortName>
        <ecNumber evidence="6">1.18.1.2</ecNumber>
    </recommendedName>
</protein>
<feature type="binding site" evidence="6">
    <location>
        <position position="47"/>
    </location>
    <ligand>
        <name>FAD</name>
        <dbReference type="ChEBI" id="CHEBI:57692"/>
    </ligand>
</feature>
<name>A0A0R1RG93_9LACO</name>
<dbReference type="Gene3D" id="3.50.50.60">
    <property type="entry name" value="FAD/NAD(P)-binding domain"/>
    <property type="match status" value="2"/>
</dbReference>
<dbReference type="Pfam" id="PF07992">
    <property type="entry name" value="Pyr_redox_2"/>
    <property type="match status" value="1"/>
</dbReference>
<dbReference type="PANTHER" id="PTHR48105">
    <property type="entry name" value="THIOREDOXIN REDUCTASE 1-RELATED-RELATED"/>
    <property type="match status" value="1"/>
</dbReference>
<proteinExistence type="inferred from homology"/>
<keyword evidence="5 6" id="KW-0560">Oxidoreductase</keyword>
<comment type="similarity">
    <text evidence="6">Belongs to the ferredoxin--NADP reductase type 2 family.</text>
</comment>
<evidence type="ECO:0000256" key="6">
    <source>
        <dbReference type="HAMAP-Rule" id="MF_01685"/>
    </source>
</evidence>
<evidence type="ECO:0000256" key="5">
    <source>
        <dbReference type="ARBA" id="ARBA00023002"/>
    </source>
</evidence>
<comment type="subunit">
    <text evidence="1 6">Homodimer.</text>
</comment>
<feature type="binding site" evidence="6">
    <location>
        <position position="92"/>
    </location>
    <ligand>
        <name>FAD</name>
        <dbReference type="ChEBI" id="CHEBI:57692"/>
    </ligand>
</feature>
<evidence type="ECO:0000256" key="4">
    <source>
        <dbReference type="ARBA" id="ARBA00022857"/>
    </source>
</evidence>
<comment type="caution">
    <text evidence="6">Lacks conserved residue(s) required for the propagation of feature annotation.</text>
</comment>
<keyword evidence="4 6" id="KW-0521">NADP</keyword>
<dbReference type="PRINTS" id="PR00469">
    <property type="entry name" value="PNDRDTASEII"/>
</dbReference>
<keyword evidence="9" id="KW-1185">Reference proteome</keyword>
<feature type="binding site" evidence="6">
    <location>
        <position position="39"/>
    </location>
    <ligand>
        <name>FAD</name>
        <dbReference type="ChEBI" id="CHEBI:57692"/>
    </ligand>
</feature>
<feature type="binding site" evidence="6">
    <location>
        <position position="125"/>
    </location>
    <ligand>
        <name>FAD</name>
        <dbReference type="ChEBI" id="CHEBI:57692"/>
    </ligand>
</feature>
<feature type="binding site" evidence="6">
    <location>
        <position position="289"/>
    </location>
    <ligand>
        <name>FAD</name>
        <dbReference type="ChEBI" id="CHEBI:57692"/>
    </ligand>
</feature>
<keyword evidence="2 6" id="KW-0285">Flavoprotein</keyword>
<evidence type="ECO:0000256" key="2">
    <source>
        <dbReference type="ARBA" id="ARBA00022630"/>
    </source>
</evidence>
<sequence>MRINMNEEMYDLTIIGGGPAGMFASFYAGLREMKVQVIESLEQLGGQVDALYPEKRILDVAGSVNVSGHDLISDLEKQMRLVNVEVRLGETVEDVIKQDDQFKIVTDQQITYSKTVIIALGNGAFNPRKLAVDGADELENKHLFYFIKQKEHFRNKRVLVAGGGDAALDLTMMLEPVASQVYLMHRRESFRGLEHMVTAIEQSKAKLEVPYLLKDLKQNADESLELTMKKMKSDETKQLTVDDIVVSYGFTSNNKALTAWSLDLESERHDIKVNSQMMTNIDGVYAIGDGVIYPGKVKLIATAFGEGPTAVTAIMNRLYPDKNSHIHSTAIHLDEK</sequence>
<dbReference type="InterPro" id="IPR022890">
    <property type="entry name" value="Fd--NADP_Rdtase_type_2"/>
</dbReference>
<dbReference type="InterPro" id="IPR050097">
    <property type="entry name" value="Ferredoxin-NADP_redctase_2"/>
</dbReference>